<dbReference type="Proteomes" id="UP000183898">
    <property type="component" value="Unassembled WGS sequence"/>
</dbReference>
<feature type="compositionally biased region" description="Low complexity" evidence="1">
    <location>
        <begin position="709"/>
        <end position="724"/>
    </location>
</feature>
<dbReference type="Pfam" id="PF20129">
    <property type="entry name" value="DUF6519"/>
    <property type="match status" value="1"/>
</dbReference>
<dbReference type="EMBL" id="FOCT01000010">
    <property type="protein sequence ID" value="SEO03653.1"/>
    <property type="molecule type" value="Genomic_DNA"/>
</dbReference>
<gene>
    <name evidence="2" type="ORF">SAMN05216404_11081</name>
</gene>
<evidence type="ECO:0000313" key="2">
    <source>
        <dbReference type="EMBL" id="SEO03653.1"/>
    </source>
</evidence>
<dbReference type="InterPro" id="IPR012334">
    <property type="entry name" value="Pectin_lyas_fold"/>
</dbReference>
<sequence length="1073" mass="115848">MASDISRTDDSERQHYKGVVMQQGRVVLDRDFNALQQIAGQRTDADALDFVGPCGTPDNGFAIEALIPSSPPLRVPPPPLNALMARNRDFLISPGTMYVGGQRAVFSSADYRLKTSYSYFDQPDWIEPDEPNTDATLEFVYLHLLEQEVSAIEDTDLKDVALGGPDTTQRVRLIKRVKRLKVDSSDCTAAFAQAQAWWRNNNLTFDPKTMRLLPQVSLQISFSTQASQPDPCEPVTQGGYLQPENQLIRVQISEGGAGGAPKLLWGYDNASFLYRADISDSKTLLLRQSPVDAFHIPRTGQVVEVLRSALIIDGGQSETAAGRSIVRCVAEATGVTRTLARGYQPSDRSIELDQPLPAAYIPDKNPLFVRVWQSELELSASGSSTVELIDTSNNSTTGIVVTIKMSLAEGLQAPVGAYWLFAARPGTPQAVYPERFLTDGQPPDGPRQWVCPLAVIDWAGDVTSPPDSPPQGLIPIVRDCREKFDNLVELTKRKLGGCCAITLHPEDLQADPMALQNTVDKFANHAQGIALCLTPGTYSLTQPLRLDSRHNGLTVEACHGGVLIQAAPNTEVKFLDGLVVLTQSTGVTVRGISFKSPAVRLKDAVAIQGDNAGDLLAIIQNLVEPHMMIGLRLLDCTDVSIVDCEFQMIPLSEVSNYAAAIFASASCRSLSVRKSRFIGPARVPIRPEPRPEAPPGVNQPSPSARGSRANVAAPATAAGGAKMQAEPAQNASGAQLFFRQLFINNPAFIKAFNLNLPAQAIGPIQVPSPEIPPPSVMLSAFMIVPSISSDVTGAPSLVRAVLDHAEFIDNRMQGLTVAVIGVSGAGKVGFQDNLITDCDGGIWFGGIDNANATRGNDDVKQIGYIRFYFNGYGGKPVTEALSVALAYPLANLKVNSLPALPMRQFHLTGNCIDALPANGAASGPAVILLLAPVRPPDPIGPDDNIDLSLDSDVSLLLNSNELRNGGRAIEETTVVAPTAILYSHAAVVQGNLFQNLVTPEVIRVRNDSLFIAAFELAVTGNVLRGQSFISDLNLSRDDQQSNRSDITNFDNNTVFRQLNSWRFFNYHKSDQPQ</sequence>
<dbReference type="Gene3D" id="2.160.20.10">
    <property type="entry name" value="Single-stranded right-handed beta-helix, Pectin lyase-like"/>
    <property type="match status" value="1"/>
</dbReference>
<dbReference type="RefSeq" id="WP_074747549.1">
    <property type="nucleotide sequence ID" value="NZ_FOCT01000010.1"/>
</dbReference>
<dbReference type="InterPro" id="IPR045392">
    <property type="entry name" value="DUF6519"/>
</dbReference>
<protein>
    <submittedName>
        <fullName evidence="2">Uncharacterized protein</fullName>
    </submittedName>
</protein>
<dbReference type="InterPro" id="IPR011050">
    <property type="entry name" value="Pectin_lyase_fold/virulence"/>
</dbReference>
<name>A0A1H8LF03_9PROT</name>
<reference evidence="2 3" key="1">
    <citation type="submission" date="2016-10" db="EMBL/GenBank/DDBJ databases">
        <authorList>
            <person name="de Groot N.N."/>
        </authorList>
    </citation>
    <scope>NUCLEOTIDE SEQUENCE [LARGE SCALE GENOMIC DNA]</scope>
    <source>
        <strain evidence="2 3">Nl18</strain>
    </source>
</reference>
<feature type="region of interest" description="Disordered" evidence="1">
    <location>
        <begin position="682"/>
        <end position="724"/>
    </location>
</feature>
<proteinExistence type="predicted"/>
<dbReference type="SUPFAM" id="SSF51126">
    <property type="entry name" value="Pectin lyase-like"/>
    <property type="match status" value="1"/>
</dbReference>
<evidence type="ECO:0000256" key="1">
    <source>
        <dbReference type="SAM" id="MobiDB-lite"/>
    </source>
</evidence>
<dbReference type="AlphaFoldDB" id="A0A1H8LF03"/>
<accession>A0A1H8LF03</accession>
<evidence type="ECO:0000313" key="3">
    <source>
        <dbReference type="Proteomes" id="UP000183898"/>
    </source>
</evidence>
<organism evidence="2 3">
    <name type="scientific">Nitrosospira multiformis</name>
    <dbReference type="NCBI Taxonomy" id="1231"/>
    <lineage>
        <taxon>Bacteria</taxon>
        <taxon>Pseudomonadati</taxon>
        <taxon>Pseudomonadota</taxon>
        <taxon>Betaproteobacteria</taxon>
        <taxon>Nitrosomonadales</taxon>
        <taxon>Nitrosomonadaceae</taxon>
        <taxon>Nitrosospira</taxon>
    </lineage>
</organism>